<dbReference type="InterPro" id="IPR036909">
    <property type="entry name" value="Cyt_c-like_dom_sf"/>
</dbReference>
<organism evidence="7 8">
    <name type="scientific">Flammeovirga aprica JL-4</name>
    <dbReference type="NCBI Taxonomy" id="694437"/>
    <lineage>
        <taxon>Bacteria</taxon>
        <taxon>Pseudomonadati</taxon>
        <taxon>Bacteroidota</taxon>
        <taxon>Cytophagia</taxon>
        <taxon>Cytophagales</taxon>
        <taxon>Flammeovirgaceae</taxon>
        <taxon>Flammeovirga</taxon>
    </lineage>
</organism>
<evidence type="ECO:0000256" key="4">
    <source>
        <dbReference type="PROSITE-ProRule" id="PRU00433"/>
    </source>
</evidence>
<dbReference type="GO" id="GO:0020037">
    <property type="term" value="F:heme binding"/>
    <property type="evidence" value="ECO:0007669"/>
    <property type="project" value="InterPro"/>
</dbReference>
<dbReference type="AlphaFoldDB" id="A0A7X9RUX3"/>
<evidence type="ECO:0000256" key="1">
    <source>
        <dbReference type="ARBA" id="ARBA00022617"/>
    </source>
</evidence>
<evidence type="ECO:0000313" key="7">
    <source>
        <dbReference type="EMBL" id="NME69158.1"/>
    </source>
</evidence>
<evidence type="ECO:0000256" key="5">
    <source>
        <dbReference type="SAM" id="Phobius"/>
    </source>
</evidence>
<keyword evidence="2 4" id="KW-0479">Metal-binding</keyword>
<feature type="transmembrane region" description="Helical" evidence="5">
    <location>
        <begin position="16"/>
        <end position="34"/>
    </location>
</feature>
<keyword evidence="3 4" id="KW-0408">Iron</keyword>
<keyword evidence="5" id="KW-1133">Transmembrane helix</keyword>
<dbReference type="InterPro" id="IPR009056">
    <property type="entry name" value="Cyt_c-like_dom"/>
</dbReference>
<dbReference type="SUPFAM" id="SSF46626">
    <property type="entry name" value="Cytochrome c"/>
    <property type="match status" value="1"/>
</dbReference>
<feature type="transmembrane region" description="Helical" evidence="5">
    <location>
        <begin position="46"/>
        <end position="68"/>
    </location>
</feature>
<dbReference type="EMBL" id="JABANE010000036">
    <property type="protein sequence ID" value="NME69158.1"/>
    <property type="molecule type" value="Genomic_DNA"/>
</dbReference>
<keyword evidence="5" id="KW-0812">Transmembrane</keyword>
<dbReference type="Pfam" id="PF07635">
    <property type="entry name" value="PSCyt1"/>
    <property type="match status" value="1"/>
</dbReference>
<dbReference type="InterPro" id="IPR011429">
    <property type="entry name" value="Cyt_c_Planctomycete-type"/>
</dbReference>
<sequence length="433" mass="48321">MDFSNFSLFIGRFHPLLVHLPIGFIFVVYIIEIAEHFKLIEYTKKVVKLILLSGGVSGIITCVLGYFLGSGESDYDFESIQLHQWLGIITTLVVFGAYFLKEKDNQFYKPSLGLLFILLSATGHMGGNLTHGSTYLTQYAPIKFNQQPNEFERPEITAVEEAQVFGDLVYPILETKCISCHNEEKKKGNLSLTSKASILKGGKNGAFVVAGNSAKSSFIERISLPHHHEDIMPPEGKKPLSDQDIALITFWIDQGMGSFDTTLVALSPDEKLEEIALQRLGFKASKSSYAFEAIDPAIITQLKENHFEIRELIVGSNALDVSISKKIDIHKGIQALELIKNNILWLDLKEQDVNGEDLKKIGQYTHLVKLNLSKTSIEDNDLMALKGLQNLEVINLHSTNISDEGLEILKGMPSIKKIYSWNTNVGKHLAKVD</sequence>
<keyword evidence="1 4" id="KW-0349">Heme</keyword>
<dbReference type="SUPFAM" id="SSF52047">
    <property type="entry name" value="RNI-like"/>
    <property type="match status" value="1"/>
</dbReference>
<dbReference type="GO" id="GO:0009055">
    <property type="term" value="F:electron transfer activity"/>
    <property type="evidence" value="ECO:0007669"/>
    <property type="project" value="InterPro"/>
</dbReference>
<name>A0A7X9RUX3_9BACT</name>
<evidence type="ECO:0000256" key="2">
    <source>
        <dbReference type="ARBA" id="ARBA00022723"/>
    </source>
</evidence>
<dbReference type="PANTHER" id="PTHR35889:SF3">
    <property type="entry name" value="F-BOX DOMAIN-CONTAINING PROTEIN"/>
    <property type="match status" value="1"/>
</dbReference>
<dbReference type="Proteomes" id="UP000576082">
    <property type="component" value="Unassembled WGS sequence"/>
</dbReference>
<keyword evidence="5" id="KW-0472">Membrane</keyword>
<dbReference type="PROSITE" id="PS51007">
    <property type="entry name" value="CYTC"/>
    <property type="match status" value="1"/>
</dbReference>
<feature type="transmembrane region" description="Helical" evidence="5">
    <location>
        <begin position="80"/>
        <end position="100"/>
    </location>
</feature>
<dbReference type="PANTHER" id="PTHR35889">
    <property type="entry name" value="CYCLOINULO-OLIGOSACCHARIDE FRUCTANOTRANSFERASE-RELATED"/>
    <property type="match status" value="1"/>
</dbReference>
<dbReference type="InterPro" id="IPR032675">
    <property type="entry name" value="LRR_dom_sf"/>
</dbReference>
<dbReference type="RefSeq" id="WP_169657444.1">
    <property type="nucleotide sequence ID" value="NZ_JABANE010000036.1"/>
</dbReference>
<feature type="transmembrane region" description="Helical" evidence="5">
    <location>
        <begin position="112"/>
        <end position="129"/>
    </location>
</feature>
<reference evidence="7 8" key="1">
    <citation type="submission" date="2020-04" db="EMBL/GenBank/DDBJ databases">
        <title>Flammeovirga sp. SR4, a novel species isolated from seawater.</title>
        <authorList>
            <person name="Wang X."/>
        </authorList>
    </citation>
    <scope>NUCLEOTIDE SEQUENCE [LARGE SCALE GENOMIC DNA]</scope>
    <source>
        <strain evidence="7 8">ATCC 23126</strain>
    </source>
</reference>
<dbReference type="Gene3D" id="3.80.10.10">
    <property type="entry name" value="Ribonuclease Inhibitor"/>
    <property type="match status" value="1"/>
</dbReference>
<evidence type="ECO:0000313" key="8">
    <source>
        <dbReference type="Proteomes" id="UP000576082"/>
    </source>
</evidence>
<evidence type="ECO:0000256" key="3">
    <source>
        <dbReference type="ARBA" id="ARBA00023004"/>
    </source>
</evidence>
<evidence type="ECO:0000259" key="6">
    <source>
        <dbReference type="PROSITE" id="PS51007"/>
    </source>
</evidence>
<gene>
    <name evidence="7" type="ORF">HHU12_14375</name>
</gene>
<protein>
    <recommendedName>
        <fullName evidence="6">Cytochrome c domain-containing protein</fullName>
    </recommendedName>
</protein>
<accession>A0A7X9RUX3</accession>
<feature type="domain" description="Cytochrome c" evidence="6">
    <location>
        <begin position="161"/>
        <end position="256"/>
    </location>
</feature>
<proteinExistence type="predicted"/>
<comment type="caution">
    <text evidence="7">The sequence shown here is derived from an EMBL/GenBank/DDBJ whole genome shotgun (WGS) entry which is preliminary data.</text>
</comment>
<keyword evidence="8" id="KW-1185">Reference proteome</keyword>
<dbReference type="GO" id="GO:0046872">
    <property type="term" value="F:metal ion binding"/>
    <property type="evidence" value="ECO:0007669"/>
    <property type="project" value="UniProtKB-KW"/>
</dbReference>